<keyword evidence="2" id="KW-1185">Reference proteome</keyword>
<evidence type="ECO:0000313" key="2">
    <source>
        <dbReference type="Proteomes" id="UP001314229"/>
    </source>
</evidence>
<protein>
    <submittedName>
        <fullName evidence="1">Uncharacterized protein</fullName>
    </submittedName>
</protein>
<evidence type="ECO:0000313" key="1">
    <source>
        <dbReference type="EMBL" id="CAK6972394.1"/>
    </source>
</evidence>
<dbReference type="EMBL" id="CAWUFR010000200">
    <property type="protein sequence ID" value="CAK6972394.1"/>
    <property type="molecule type" value="Genomic_DNA"/>
</dbReference>
<reference evidence="1 2" key="1">
    <citation type="submission" date="2024-01" db="EMBL/GenBank/DDBJ databases">
        <authorList>
            <person name="Alioto T."/>
            <person name="Alioto T."/>
            <person name="Gomez Garrido J."/>
        </authorList>
    </citation>
    <scope>NUCLEOTIDE SEQUENCE [LARGE SCALE GENOMIC DNA]</scope>
</reference>
<dbReference type="Proteomes" id="UP001314229">
    <property type="component" value="Unassembled WGS sequence"/>
</dbReference>
<dbReference type="AlphaFoldDB" id="A0AAV1PNU1"/>
<name>A0AAV1PNU1_SCOSC</name>
<sequence>MHEVVVRFGPRLKCFPLDREERLILSSGKKKRGKTEYKKRERKEKASGHTAHLHLTLLSKSSVFWFYDGKCVPLQ</sequence>
<comment type="caution">
    <text evidence="1">The sequence shown here is derived from an EMBL/GenBank/DDBJ whole genome shotgun (WGS) entry which is preliminary data.</text>
</comment>
<accession>A0AAV1PNU1</accession>
<gene>
    <name evidence="1" type="ORF">FSCOSCO3_A000436</name>
</gene>
<proteinExistence type="predicted"/>
<organism evidence="1 2">
    <name type="scientific">Scomber scombrus</name>
    <name type="common">Atlantic mackerel</name>
    <name type="synonym">Scomber vernalis</name>
    <dbReference type="NCBI Taxonomy" id="13677"/>
    <lineage>
        <taxon>Eukaryota</taxon>
        <taxon>Metazoa</taxon>
        <taxon>Chordata</taxon>
        <taxon>Craniata</taxon>
        <taxon>Vertebrata</taxon>
        <taxon>Euteleostomi</taxon>
        <taxon>Actinopterygii</taxon>
        <taxon>Neopterygii</taxon>
        <taxon>Teleostei</taxon>
        <taxon>Neoteleostei</taxon>
        <taxon>Acanthomorphata</taxon>
        <taxon>Pelagiaria</taxon>
        <taxon>Scombriformes</taxon>
        <taxon>Scombridae</taxon>
        <taxon>Scomber</taxon>
    </lineage>
</organism>